<evidence type="ECO:0000256" key="7">
    <source>
        <dbReference type="ARBA" id="ARBA00022670"/>
    </source>
</evidence>
<dbReference type="CDD" id="cd09601">
    <property type="entry name" value="M1_APN-Q_like"/>
    <property type="match status" value="1"/>
</dbReference>
<evidence type="ECO:0000256" key="3">
    <source>
        <dbReference type="ARBA" id="ARBA00010136"/>
    </source>
</evidence>
<proteinExistence type="inferred from homology"/>
<dbReference type="EC" id="3.4.11.7" evidence="5"/>
<dbReference type="FunFam" id="2.60.40.1730:FF:000023">
    <property type="entry name" value="Aminopeptidase"/>
    <property type="match status" value="1"/>
</dbReference>
<dbReference type="GO" id="GO:0042277">
    <property type="term" value="F:peptide binding"/>
    <property type="evidence" value="ECO:0007669"/>
    <property type="project" value="TreeGrafter"/>
</dbReference>
<keyword evidence="17" id="KW-0325">Glycoprotein</keyword>
<evidence type="ECO:0000313" key="23">
    <source>
        <dbReference type="EMBL" id="KAJ7382217.1"/>
    </source>
</evidence>
<keyword evidence="11 19" id="KW-0862">Zinc</keyword>
<evidence type="ECO:0000256" key="11">
    <source>
        <dbReference type="ARBA" id="ARBA00022833"/>
    </source>
</evidence>
<dbReference type="InterPro" id="IPR034016">
    <property type="entry name" value="M1_APN-typ"/>
</dbReference>
<dbReference type="InterPro" id="IPR045357">
    <property type="entry name" value="Aminopeptidase_N-like_N"/>
</dbReference>
<dbReference type="Proteomes" id="UP001163046">
    <property type="component" value="Unassembled WGS sequence"/>
</dbReference>
<evidence type="ECO:0000256" key="14">
    <source>
        <dbReference type="ARBA" id="ARBA00022989"/>
    </source>
</evidence>
<keyword evidence="9 19" id="KW-0479">Metal-binding</keyword>
<comment type="similarity">
    <text evidence="3">Belongs to the peptidase M1 family.</text>
</comment>
<dbReference type="GO" id="GO:0005615">
    <property type="term" value="C:extracellular space"/>
    <property type="evidence" value="ECO:0007669"/>
    <property type="project" value="TreeGrafter"/>
</dbReference>
<comment type="cofactor">
    <cofactor evidence="19">
        <name>Zn(2+)</name>
        <dbReference type="ChEBI" id="CHEBI:29105"/>
    </cofactor>
    <text evidence="19">Binds 1 zinc ion per subunit.</text>
</comment>
<evidence type="ECO:0000256" key="15">
    <source>
        <dbReference type="ARBA" id="ARBA00023049"/>
    </source>
</evidence>
<dbReference type="InterPro" id="IPR027268">
    <property type="entry name" value="Peptidase_M4/M1_CTD_sf"/>
</dbReference>
<dbReference type="GO" id="GO:0005737">
    <property type="term" value="C:cytoplasm"/>
    <property type="evidence" value="ECO:0007669"/>
    <property type="project" value="TreeGrafter"/>
</dbReference>
<accession>A0A9W9ZIC8</accession>
<feature type="active site" description="Proton acceptor" evidence="18">
    <location>
        <position position="325"/>
    </location>
</feature>
<evidence type="ECO:0000256" key="20">
    <source>
        <dbReference type="PIRSR" id="PIRSR634016-4"/>
    </source>
</evidence>
<gene>
    <name evidence="23" type="ORF">OS493_036250</name>
</gene>
<dbReference type="GO" id="GO:0006508">
    <property type="term" value="P:proteolysis"/>
    <property type="evidence" value="ECO:0007669"/>
    <property type="project" value="UniProtKB-KW"/>
</dbReference>
<dbReference type="InterPro" id="IPR050344">
    <property type="entry name" value="Peptidase_M1_aminopeptidases"/>
</dbReference>
<keyword evidence="8" id="KW-0812">Transmembrane</keyword>
<comment type="subunit">
    <text evidence="4">Homodimer; disulfide-linked.</text>
</comment>
<dbReference type="InterPro" id="IPR014782">
    <property type="entry name" value="Peptidase_M1_dom"/>
</dbReference>
<dbReference type="AlphaFoldDB" id="A0A9W9ZIC8"/>
<keyword evidence="13" id="KW-0735">Signal-anchor</keyword>
<dbReference type="Gene3D" id="2.60.40.1730">
    <property type="entry name" value="tricorn interacting facor f3 domain"/>
    <property type="match status" value="1"/>
</dbReference>
<evidence type="ECO:0000313" key="24">
    <source>
        <dbReference type="Proteomes" id="UP001163046"/>
    </source>
</evidence>
<dbReference type="Gene3D" id="1.10.390.10">
    <property type="entry name" value="Neutral Protease Domain 2"/>
    <property type="match status" value="1"/>
</dbReference>
<dbReference type="PANTHER" id="PTHR11533:SF276">
    <property type="entry name" value="GLUTAMYL AMINOPEPTIDASE"/>
    <property type="match status" value="1"/>
</dbReference>
<name>A0A9W9ZIC8_9CNID</name>
<keyword evidence="15" id="KW-0482">Metalloprotease</keyword>
<dbReference type="PANTHER" id="PTHR11533">
    <property type="entry name" value="PROTEASE M1 ZINC METALLOPROTEASE"/>
    <property type="match status" value="1"/>
</dbReference>
<dbReference type="SUPFAM" id="SSF63737">
    <property type="entry name" value="Leukotriene A4 hydrolase N-terminal domain"/>
    <property type="match status" value="1"/>
</dbReference>
<comment type="caution">
    <text evidence="23">The sequence shown here is derived from an EMBL/GenBank/DDBJ whole genome shotgun (WGS) entry which is preliminary data.</text>
</comment>
<dbReference type="GO" id="GO:0070006">
    <property type="term" value="F:metalloaminopeptidase activity"/>
    <property type="evidence" value="ECO:0007669"/>
    <property type="project" value="TreeGrafter"/>
</dbReference>
<dbReference type="GO" id="GO:0043171">
    <property type="term" value="P:peptide catabolic process"/>
    <property type="evidence" value="ECO:0007669"/>
    <property type="project" value="TreeGrafter"/>
</dbReference>
<dbReference type="GO" id="GO:0016020">
    <property type="term" value="C:membrane"/>
    <property type="evidence" value="ECO:0007669"/>
    <property type="project" value="UniProtKB-SubCell"/>
</dbReference>
<keyword evidence="7" id="KW-0645">Protease</keyword>
<evidence type="ECO:0000256" key="5">
    <source>
        <dbReference type="ARBA" id="ARBA00012567"/>
    </source>
</evidence>
<evidence type="ECO:0000256" key="1">
    <source>
        <dbReference type="ARBA" id="ARBA00001703"/>
    </source>
</evidence>
<comment type="subcellular location">
    <subcellularLocation>
        <location evidence="2">Membrane</location>
        <topology evidence="2">Single-pass type II membrane protein</topology>
    </subcellularLocation>
</comment>
<dbReference type="GO" id="GO:0008270">
    <property type="term" value="F:zinc ion binding"/>
    <property type="evidence" value="ECO:0007669"/>
    <property type="project" value="InterPro"/>
</dbReference>
<sequence>MDAKYQEEKPLRAESFRVQEPECRTNRVATPGALEPLVAFNIKWQKFIFNGHVSILIEVKEPTEYVLVHSNKLAVTSVAIYQSTTGGEIAVKKHFPFDTNQFYVIHLETWLQSGDYVINMAFESELRAELGGFYRMNYRRKDGSVVPVAATQFSPADARKAFPCFDEPAMKATFNVTLAHDPILVAISNMPVYHTEQKDGWQYDKFEKSVIMSSYLVAFAVCDFKNTEFTLTKSAKKVRIYAPLEQIDQVEYASKITDELFTFYEDYFQIKYALPKTDMIAIPNFLYGAMENWGLITYRDWNLLFKPNVSSSANKQRVAEVVSHELAHQRSIFSGFGNLVTMEWWDDFWLNEGFASFMEFPSMDYIHPEWKMDDQIVVIDMSVAFAADGLANSHPIRIPITRPEEINQIFDSITYEKSACILRMLEAYLGKYVFRKD</sequence>
<dbReference type="Pfam" id="PF17900">
    <property type="entry name" value="Peptidase_M1_N"/>
    <property type="match status" value="1"/>
</dbReference>
<comment type="catalytic activity">
    <reaction evidence="1">
        <text>Release of N-terminal glutamate (and to a lesser extent aspartate) from a peptide.</text>
        <dbReference type="EC" id="3.4.11.7"/>
    </reaction>
</comment>
<dbReference type="EMBL" id="MU825932">
    <property type="protein sequence ID" value="KAJ7382217.1"/>
    <property type="molecule type" value="Genomic_DNA"/>
</dbReference>
<keyword evidence="10" id="KW-0378">Hydrolase</keyword>
<evidence type="ECO:0000256" key="2">
    <source>
        <dbReference type="ARBA" id="ARBA00004606"/>
    </source>
</evidence>
<evidence type="ECO:0000256" key="19">
    <source>
        <dbReference type="PIRSR" id="PIRSR634016-3"/>
    </source>
</evidence>
<evidence type="ECO:0000256" key="17">
    <source>
        <dbReference type="ARBA" id="ARBA00023180"/>
    </source>
</evidence>
<feature type="binding site" evidence="19">
    <location>
        <position position="352"/>
    </location>
    <ligand>
        <name>Zn(2+)</name>
        <dbReference type="ChEBI" id="CHEBI:29105"/>
        <note>catalytic</note>
    </ligand>
</feature>
<feature type="binding site" evidence="19">
    <location>
        <position position="324"/>
    </location>
    <ligand>
        <name>Zn(2+)</name>
        <dbReference type="ChEBI" id="CHEBI:29105"/>
        <note>catalytic</note>
    </ligand>
</feature>
<dbReference type="FunFam" id="1.10.390.10:FF:000016">
    <property type="entry name" value="Glutamyl aminopeptidase"/>
    <property type="match status" value="1"/>
</dbReference>
<evidence type="ECO:0000256" key="8">
    <source>
        <dbReference type="ARBA" id="ARBA00022692"/>
    </source>
</evidence>
<feature type="site" description="Transition state stabilizer" evidence="20">
    <location>
        <position position="415"/>
    </location>
</feature>
<dbReference type="OrthoDB" id="5970200at2759"/>
<keyword evidence="16" id="KW-0472">Membrane</keyword>
<dbReference type="InterPro" id="IPR001930">
    <property type="entry name" value="Peptidase_M1"/>
</dbReference>
<evidence type="ECO:0000256" key="12">
    <source>
        <dbReference type="ARBA" id="ARBA00022837"/>
    </source>
</evidence>
<evidence type="ECO:0000256" key="9">
    <source>
        <dbReference type="ARBA" id="ARBA00022723"/>
    </source>
</evidence>
<dbReference type="GO" id="GO:0004230">
    <property type="term" value="F:glutamyl aminopeptidase activity"/>
    <property type="evidence" value="ECO:0007669"/>
    <property type="project" value="UniProtKB-EC"/>
</dbReference>
<keyword evidence="14" id="KW-1133">Transmembrane helix</keyword>
<organism evidence="23 24">
    <name type="scientific">Desmophyllum pertusum</name>
    <dbReference type="NCBI Taxonomy" id="174260"/>
    <lineage>
        <taxon>Eukaryota</taxon>
        <taxon>Metazoa</taxon>
        <taxon>Cnidaria</taxon>
        <taxon>Anthozoa</taxon>
        <taxon>Hexacorallia</taxon>
        <taxon>Scleractinia</taxon>
        <taxon>Caryophylliina</taxon>
        <taxon>Caryophylliidae</taxon>
        <taxon>Desmophyllum</taxon>
    </lineage>
</organism>
<dbReference type="Pfam" id="PF01433">
    <property type="entry name" value="Peptidase_M1"/>
    <property type="match status" value="1"/>
</dbReference>
<dbReference type="InterPro" id="IPR042097">
    <property type="entry name" value="Aminopeptidase_N-like_N_sf"/>
</dbReference>
<keyword evidence="12" id="KW-0106">Calcium</keyword>
<keyword evidence="6" id="KW-0031">Aminopeptidase</keyword>
<protein>
    <recommendedName>
        <fullName evidence="5">glutamyl aminopeptidase</fullName>
        <ecNumber evidence="5">3.4.11.7</ecNumber>
    </recommendedName>
</protein>
<evidence type="ECO:0000259" key="22">
    <source>
        <dbReference type="Pfam" id="PF17900"/>
    </source>
</evidence>
<evidence type="ECO:0000256" key="4">
    <source>
        <dbReference type="ARBA" id="ARBA00011748"/>
    </source>
</evidence>
<dbReference type="PRINTS" id="PR00756">
    <property type="entry name" value="ALADIPTASE"/>
</dbReference>
<feature type="domain" description="Peptidase M1 membrane alanine aminopeptidase" evidence="21">
    <location>
        <begin position="252"/>
        <end position="436"/>
    </location>
</feature>
<evidence type="ECO:0000256" key="18">
    <source>
        <dbReference type="PIRSR" id="PIRSR634016-1"/>
    </source>
</evidence>
<dbReference type="SUPFAM" id="SSF55486">
    <property type="entry name" value="Metalloproteases ('zincins'), catalytic domain"/>
    <property type="match status" value="1"/>
</dbReference>
<keyword evidence="24" id="KW-1185">Reference proteome</keyword>
<evidence type="ECO:0000256" key="13">
    <source>
        <dbReference type="ARBA" id="ARBA00022968"/>
    </source>
</evidence>
<evidence type="ECO:0000256" key="16">
    <source>
        <dbReference type="ARBA" id="ARBA00023136"/>
    </source>
</evidence>
<evidence type="ECO:0000259" key="21">
    <source>
        <dbReference type="Pfam" id="PF01433"/>
    </source>
</evidence>
<evidence type="ECO:0000256" key="6">
    <source>
        <dbReference type="ARBA" id="ARBA00022438"/>
    </source>
</evidence>
<reference evidence="23" key="1">
    <citation type="submission" date="2023-01" db="EMBL/GenBank/DDBJ databases">
        <title>Genome assembly of the deep-sea coral Lophelia pertusa.</title>
        <authorList>
            <person name="Herrera S."/>
            <person name="Cordes E."/>
        </authorList>
    </citation>
    <scope>NUCLEOTIDE SEQUENCE</scope>
    <source>
        <strain evidence="23">USNM1676648</strain>
        <tissue evidence="23">Polyp</tissue>
    </source>
</reference>
<feature type="binding site" evidence="19">
    <location>
        <position position="328"/>
    </location>
    <ligand>
        <name>Zn(2+)</name>
        <dbReference type="ChEBI" id="CHEBI:29105"/>
        <note>catalytic</note>
    </ligand>
</feature>
<feature type="domain" description="Aminopeptidase N-like N-terminal" evidence="22">
    <location>
        <begin position="40"/>
        <end position="216"/>
    </location>
</feature>
<evidence type="ECO:0000256" key="10">
    <source>
        <dbReference type="ARBA" id="ARBA00022801"/>
    </source>
</evidence>